<evidence type="ECO:0000313" key="4">
    <source>
        <dbReference type="EMBL" id="MCG9962733.1"/>
    </source>
</evidence>
<evidence type="ECO:0000256" key="2">
    <source>
        <dbReference type="SAM" id="SignalP"/>
    </source>
</evidence>
<feature type="signal peptide" evidence="2">
    <location>
        <begin position="1"/>
        <end position="23"/>
    </location>
</feature>
<name>A0ABS9QQU7_9GAMM</name>
<dbReference type="InterPro" id="IPR001375">
    <property type="entry name" value="Peptidase_S9_cat"/>
</dbReference>
<gene>
    <name evidence="4" type="ORF">H9J30_02150</name>
</gene>
<dbReference type="SUPFAM" id="SSF82171">
    <property type="entry name" value="DPP6 N-terminal domain-like"/>
    <property type="match status" value="1"/>
</dbReference>
<dbReference type="InterPro" id="IPR029058">
    <property type="entry name" value="AB_hydrolase_fold"/>
</dbReference>
<evidence type="ECO:0000256" key="1">
    <source>
        <dbReference type="ARBA" id="ARBA00022801"/>
    </source>
</evidence>
<dbReference type="EMBL" id="JACSDI010000001">
    <property type="protein sequence ID" value="MCG9962733.1"/>
    <property type="molecule type" value="Genomic_DNA"/>
</dbReference>
<dbReference type="Proteomes" id="UP000829384">
    <property type="component" value="Unassembled WGS sequence"/>
</dbReference>
<evidence type="ECO:0000259" key="3">
    <source>
        <dbReference type="Pfam" id="PF00326"/>
    </source>
</evidence>
<keyword evidence="1" id="KW-0378">Hydrolase</keyword>
<reference evidence="4 5" key="1">
    <citation type="submission" date="2020-08" db="EMBL/GenBank/DDBJ databases">
        <title>Whole genome sequence of Shewanella sp strain PS-2.</title>
        <authorList>
            <person name="Das S.K."/>
        </authorList>
    </citation>
    <scope>NUCLEOTIDE SEQUENCE [LARGE SCALE GENOMIC DNA]</scope>
    <source>
        <strain evidence="4 5">PS-2</strain>
    </source>
</reference>
<dbReference type="PANTHER" id="PTHR42776">
    <property type="entry name" value="SERINE PEPTIDASE S9 FAMILY MEMBER"/>
    <property type="match status" value="1"/>
</dbReference>
<feature type="chain" id="PRO_5047489273" evidence="2">
    <location>
        <begin position="24"/>
        <end position="801"/>
    </location>
</feature>
<dbReference type="RefSeq" id="WP_240129482.1">
    <property type="nucleotide sequence ID" value="NZ_JACSDI010000001.1"/>
</dbReference>
<dbReference type="PANTHER" id="PTHR42776:SF28">
    <property type="entry name" value="GLUTAMYL ENDOPEPTIDASE, CHLOROPLASTIC-RELATED"/>
    <property type="match status" value="1"/>
</dbReference>
<dbReference type="SUPFAM" id="SSF53474">
    <property type="entry name" value="alpha/beta-Hydrolases"/>
    <property type="match status" value="1"/>
</dbReference>
<evidence type="ECO:0000313" key="5">
    <source>
        <dbReference type="Proteomes" id="UP000829384"/>
    </source>
</evidence>
<accession>A0ABS9QQU7</accession>
<feature type="domain" description="Peptidase S9 prolyl oligopeptidase catalytic" evidence="3">
    <location>
        <begin position="645"/>
        <end position="798"/>
    </location>
</feature>
<organism evidence="4 5">
    <name type="scientific">Shewanella cutis</name>
    <dbReference type="NCBI Taxonomy" id="2766780"/>
    <lineage>
        <taxon>Bacteria</taxon>
        <taxon>Pseudomonadati</taxon>
        <taxon>Pseudomonadota</taxon>
        <taxon>Gammaproteobacteria</taxon>
        <taxon>Alteromonadales</taxon>
        <taxon>Shewanellaceae</taxon>
        <taxon>Shewanella</taxon>
    </lineage>
</organism>
<protein>
    <submittedName>
        <fullName evidence="4">S9 family peptidase</fullName>
    </submittedName>
</protein>
<keyword evidence="5" id="KW-1185">Reference proteome</keyword>
<dbReference type="Gene3D" id="3.40.50.1820">
    <property type="entry name" value="alpha/beta hydrolase"/>
    <property type="match status" value="1"/>
</dbReference>
<sequence length="801" mass="89205">MLRLALICIWMMLCPIFTPKTLAQDYQKPSPALQQTISHSTSLTTRLSNDNQWLALLSPISAPSIATLAMPEQKLAGLRIAAEQFLPSRITQRYHQLTLINIKDNGQRVITLPGGYDITELKFSPDSRNLSYVSLTPEGGYLCVYNIAQDRHQRLSNERLNGTISLDYQWANNKTLLARFVIAQDTSANQPHVSIGPKTKETSGKNSPQRTYQDLLKTSADKQLFSSLTTSQLALVDLEGKLTKIGAPGIIEDFSVSPDGQYILNRQITTPFSTQVKYDDFPTLTEIYNLDGQLITLLHQSQGGESRPQGKDSVLLGPRMLHWVQGQAATLAFTKALDQGDSQRDAPLRDSLWLLDAPFTQQATRVAQTQWRITDIDWAENHLALITERNSKAQQIRLSSLNTRLGESSLHTLNERNLRDKYQDLGLFAKHYYPGKGQVVSLLQGAKTTGLIHYGQGATPEGDKPFLKRTSLLTGESSLLWQSATQRLESVRYVLNLEPLQLIINRESPTEPPSLVLLNGTKESVLYEHPVGLSAYQGMQKQLITFKRADGVPLSGTLYLPANYTKEQGTLPVLMWAYPREFNDPEVAGQISFSANQYPTISPRGPIPLVAEGFAVFDKVSMPIIAQGDKEPNDTFREQLTANAQAAIDTLVDLGIADRKQIAVGGHSYGAFMVANLLAHTDLFYAGIARSGAYNRSLTPFGFQNEERTYWQANDIYQQMSPFNYADKIKSPLLLIHGEMDQNSGTFPLQSERLFDAIQGLGGKARLVILPFEGHSYTAKESLEHLLWEQSQFLKANLPPN</sequence>
<dbReference type="Pfam" id="PF00326">
    <property type="entry name" value="Peptidase_S9"/>
    <property type="match status" value="1"/>
</dbReference>
<proteinExistence type="predicted"/>
<keyword evidence="2" id="KW-0732">Signal</keyword>
<comment type="caution">
    <text evidence="4">The sequence shown here is derived from an EMBL/GenBank/DDBJ whole genome shotgun (WGS) entry which is preliminary data.</text>
</comment>